<gene>
    <name evidence="1" type="ORF">H6G97_03145</name>
</gene>
<dbReference type="EMBL" id="JACJSI010000004">
    <property type="protein sequence ID" value="MBD2528607.1"/>
    <property type="molecule type" value="Genomic_DNA"/>
</dbReference>
<dbReference type="PANTHER" id="PTHR12526">
    <property type="entry name" value="GLYCOSYLTRANSFERASE"/>
    <property type="match status" value="1"/>
</dbReference>
<reference evidence="1 2" key="1">
    <citation type="journal article" date="2020" name="ISME J.">
        <title>Comparative genomics reveals insights into cyanobacterial evolution and habitat adaptation.</title>
        <authorList>
            <person name="Chen M.Y."/>
            <person name="Teng W.K."/>
            <person name="Zhao L."/>
            <person name="Hu C.X."/>
            <person name="Zhou Y.K."/>
            <person name="Han B.P."/>
            <person name="Song L.R."/>
            <person name="Shu W.S."/>
        </authorList>
    </citation>
    <scope>NUCLEOTIDE SEQUENCE [LARGE SCALE GENOMIC DNA]</scope>
    <source>
        <strain evidence="1 2">FACHB-838</strain>
    </source>
</reference>
<keyword evidence="2" id="KW-1185">Reference proteome</keyword>
<accession>A0ABR8DGE9</accession>
<evidence type="ECO:0000313" key="1">
    <source>
        <dbReference type="EMBL" id="MBD2528607.1"/>
    </source>
</evidence>
<comment type="caution">
    <text evidence="1">The sequence shown here is derived from an EMBL/GenBank/DDBJ whole genome shotgun (WGS) entry which is preliminary data.</text>
</comment>
<name>A0ABR8DGE9_9NOSO</name>
<sequence length="419" mass="48049">MKALIVTCHLPTDNKTDKHGWFKRLEIFIDALKDIAEIHILYYLSEGQDDLTLEKTAQIETNLSSRINKKVSLYLYPYKIRGNLVEKIIDLLLISYDKKRFFSSRNSLESIVLKEKIKIIKPDIIFFSRLLSIVSALGTESEYKFPTIFFDIDDVSHTDYYKRLWSSKLRYLGNSWESIKSSPFFFFQVLHKQLLLSRAVAISDLTFVCSEIDRKYISENFNDSQVKIVPNAVTIPTEKSSLPSNPNLLFLGNYDRSPNNVIGANFLIEEIWPLIYQQQPEARLIIAGKSPDNIRTYTDNIPGVEFTGFVTDINALYDRTRVVCCPILSGGGTRLKIIEAAAYGKPIVSTTVGAEGLEMIDGREYILRDQPEDFAQACLELFRNDFLCEQLGNQARAAAIKHYDRNCIINLIQKYFQQI</sequence>
<dbReference type="SUPFAM" id="SSF53756">
    <property type="entry name" value="UDP-Glycosyltransferase/glycogen phosphorylase"/>
    <property type="match status" value="1"/>
</dbReference>
<dbReference type="Proteomes" id="UP000623440">
    <property type="component" value="Unassembled WGS sequence"/>
</dbReference>
<proteinExistence type="predicted"/>
<protein>
    <submittedName>
        <fullName evidence="1">Glycosyltransferase family 4 protein</fullName>
    </submittedName>
</protein>
<dbReference type="Gene3D" id="3.40.50.2000">
    <property type="entry name" value="Glycogen Phosphorylase B"/>
    <property type="match status" value="2"/>
</dbReference>
<dbReference type="CDD" id="cd03801">
    <property type="entry name" value="GT4_PimA-like"/>
    <property type="match status" value="1"/>
</dbReference>
<organism evidence="1 2">
    <name type="scientific">Nostoc flagelliforme FACHB-838</name>
    <dbReference type="NCBI Taxonomy" id="2692904"/>
    <lineage>
        <taxon>Bacteria</taxon>
        <taxon>Bacillati</taxon>
        <taxon>Cyanobacteriota</taxon>
        <taxon>Cyanophyceae</taxon>
        <taxon>Nostocales</taxon>
        <taxon>Nostocaceae</taxon>
        <taxon>Nostoc</taxon>
    </lineage>
</organism>
<evidence type="ECO:0000313" key="2">
    <source>
        <dbReference type="Proteomes" id="UP000623440"/>
    </source>
</evidence>
<dbReference type="RefSeq" id="WP_190939259.1">
    <property type="nucleotide sequence ID" value="NZ_JACJSI010000004.1"/>
</dbReference>
<dbReference type="Pfam" id="PF13692">
    <property type="entry name" value="Glyco_trans_1_4"/>
    <property type="match status" value="1"/>
</dbReference>